<name>A0AAU6U855_UNCXX</name>
<dbReference type="EMBL" id="CP095353">
    <property type="protein sequence ID" value="XAG70058.1"/>
    <property type="molecule type" value="Genomic_DNA"/>
</dbReference>
<dbReference type="AlphaFoldDB" id="A0AAU6U855"/>
<sequence>MSDQYINSDFLEGLVVWQKSPDDNPIIFDGEEGIPYFSLNGRPRLAITKDGQLIDSVSIDITAKKVTSDDEVERQNDQCHIGWWENKTPRLVVTRKAVKKAIWYSAKLRQIGWTDERLKLELSCLAQSVIDDSSAGQPVAAICTRNRISPQQDDIPLLAMEAYEHYQGFGPRKGFKVPLKKINAGELADTVMRLALYIALINPCLGRPWGKQYTRQGQRSSERPKTALEMTLESLEDRLTDLFCQKECNDFNDEWYRDEISSLEISIASIRRDIQIEAINRMSQPDAVKAAKTKLMALGIECETKTTAQEWTQFIAKAWGVIPSNVVSAAKLIDE</sequence>
<protein>
    <submittedName>
        <fullName evidence="1">Uncharacterized protein</fullName>
    </submittedName>
</protein>
<accession>A0AAU6U855</accession>
<evidence type="ECO:0000313" key="1">
    <source>
        <dbReference type="EMBL" id="XAG70058.1"/>
    </source>
</evidence>
<gene>
    <name evidence="1" type="ORF">MRM75_03415</name>
</gene>
<reference evidence="1" key="1">
    <citation type="submission" date="2022-03" db="EMBL/GenBank/DDBJ databases">
        <title>Sea Food Isolates.</title>
        <authorList>
            <person name="Li c."/>
        </authorList>
    </citation>
    <scope>NUCLEOTIDE SEQUENCE</scope>
    <source>
        <strain evidence="1">19CA06SA08-2</strain>
    </source>
</reference>
<proteinExistence type="predicted"/>
<organism evidence="1">
    <name type="scientific">bacterium 19CA06SA08-2</name>
    <dbReference type="NCBI Taxonomy" id="2920658"/>
    <lineage>
        <taxon>Bacteria</taxon>
    </lineage>
</organism>